<evidence type="ECO:0000313" key="4">
    <source>
        <dbReference type="Proteomes" id="UP000270856"/>
    </source>
</evidence>
<evidence type="ECO:0000313" key="3">
    <source>
        <dbReference type="EMBL" id="RPD95860.1"/>
    </source>
</evidence>
<dbReference type="OrthoDB" id="9788959at2"/>
<dbReference type="PRINTS" id="PR01438">
    <property type="entry name" value="UNVRSLSTRESS"/>
</dbReference>
<accession>A0A3N4NUK8</accession>
<proteinExistence type="inferred from homology"/>
<comment type="similarity">
    <text evidence="1">Belongs to the universal stress protein A family.</text>
</comment>
<protein>
    <submittedName>
        <fullName evidence="3">Universal stress protein</fullName>
    </submittedName>
</protein>
<dbReference type="AlphaFoldDB" id="A0A3N4NUK8"/>
<evidence type="ECO:0000256" key="1">
    <source>
        <dbReference type="ARBA" id="ARBA00008791"/>
    </source>
</evidence>
<comment type="caution">
    <text evidence="3">The sequence shown here is derived from an EMBL/GenBank/DDBJ whole genome shotgun (WGS) entry which is preliminary data.</text>
</comment>
<organism evidence="3 4">
    <name type="scientific">Aureibaculum marinum</name>
    <dbReference type="NCBI Taxonomy" id="2487930"/>
    <lineage>
        <taxon>Bacteria</taxon>
        <taxon>Pseudomonadati</taxon>
        <taxon>Bacteroidota</taxon>
        <taxon>Flavobacteriia</taxon>
        <taxon>Flavobacteriales</taxon>
        <taxon>Flavobacteriaceae</taxon>
        <taxon>Aureibaculum</taxon>
    </lineage>
</organism>
<reference evidence="3 4" key="1">
    <citation type="submission" date="2018-11" db="EMBL/GenBank/DDBJ databases">
        <title>Aureibaculum marinum gen. nov., sp. nov., a member of the family Flavobacteriaceae isolated from the Bohai Sea.</title>
        <authorList>
            <person name="Ji X."/>
        </authorList>
    </citation>
    <scope>NUCLEOTIDE SEQUENCE [LARGE SCALE GENOMIC DNA]</scope>
    <source>
        <strain evidence="3 4">BH-SD17</strain>
    </source>
</reference>
<sequence length="276" mass="30870">MKKILVPIDFSDEAINACKAAASIAKKTGSEIILLHMLDIPTDAIDPLESDISRGGGQTILFMKGIKRRFEKLKQEPFFEGIKLTENVKFHKAFEGVIEESKSNNVDLIVMGSQGATGLKEMLVGSNTEKVVRQSHIPVLVIKQEVENFEINDMIFASDFSENSKKNFQNVIDFANIFNAKLHLLFVNTTRNFEPTEVTNAKLKDFVSGFDLKNYTLNTYNDVTIEEGILNYGKKINADIIAINTHGRSGLSQLFNESISKELANHALRPVITFKI</sequence>
<feature type="domain" description="UspA" evidence="2">
    <location>
        <begin position="225"/>
        <end position="273"/>
    </location>
</feature>
<dbReference type="SUPFAM" id="SSF52402">
    <property type="entry name" value="Adenine nucleotide alpha hydrolases-like"/>
    <property type="match status" value="2"/>
</dbReference>
<dbReference type="CDD" id="cd00293">
    <property type="entry name" value="USP-like"/>
    <property type="match status" value="2"/>
</dbReference>
<evidence type="ECO:0000259" key="2">
    <source>
        <dbReference type="Pfam" id="PF00582"/>
    </source>
</evidence>
<dbReference type="Proteomes" id="UP000270856">
    <property type="component" value="Unassembled WGS sequence"/>
</dbReference>
<gene>
    <name evidence="3" type="ORF">EGM88_11625</name>
</gene>
<dbReference type="InterPro" id="IPR006015">
    <property type="entry name" value="Universal_stress_UspA"/>
</dbReference>
<keyword evidence="4" id="KW-1185">Reference proteome</keyword>
<name>A0A3N4NUK8_9FLAO</name>
<dbReference type="InterPro" id="IPR006016">
    <property type="entry name" value="UspA"/>
</dbReference>
<dbReference type="InterPro" id="IPR014729">
    <property type="entry name" value="Rossmann-like_a/b/a_fold"/>
</dbReference>
<dbReference type="RefSeq" id="WP_123898455.1">
    <property type="nucleotide sequence ID" value="NZ_RPFJ01000015.1"/>
</dbReference>
<dbReference type="Pfam" id="PF00582">
    <property type="entry name" value="Usp"/>
    <property type="match status" value="2"/>
</dbReference>
<dbReference type="EMBL" id="RPFJ01000015">
    <property type="protein sequence ID" value="RPD95860.1"/>
    <property type="molecule type" value="Genomic_DNA"/>
</dbReference>
<dbReference type="PANTHER" id="PTHR46268:SF6">
    <property type="entry name" value="UNIVERSAL STRESS PROTEIN UP12"/>
    <property type="match status" value="1"/>
</dbReference>
<dbReference type="PANTHER" id="PTHR46268">
    <property type="entry name" value="STRESS RESPONSE PROTEIN NHAX"/>
    <property type="match status" value="1"/>
</dbReference>
<feature type="domain" description="UspA" evidence="2">
    <location>
        <begin position="1"/>
        <end position="143"/>
    </location>
</feature>
<dbReference type="Gene3D" id="3.40.50.620">
    <property type="entry name" value="HUPs"/>
    <property type="match status" value="2"/>
</dbReference>